<proteinExistence type="predicted"/>
<name>D3DZG2_METRM</name>
<evidence type="ECO:0000313" key="2">
    <source>
        <dbReference type="Proteomes" id="UP000008680"/>
    </source>
</evidence>
<dbReference type="Proteomes" id="UP000008680">
    <property type="component" value="Chromosome"/>
</dbReference>
<dbReference type="RefSeq" id="WP_012956588.1">
    <property type="nucleotide sequence ID" value="NC_013790.1"/>
</dbReference>
<accession>D3DZG2</accession>
<sequence length="92" mass="10444">MPFKIDSAIVKKDMDSGKYDLVDPEGKFSQADALMVINSDDFITVQLIINAILRNDFKAWKDVKWEGGDSLKSLLVKLGYGKEEIVEMLKEF</sequence>
<reference evidence="1 2" key="1">
    <citation type="journal article" date="2010" name="PLoS ONE">
        <title>The genome sequence of the rumen methanogen Methanobrevibacter ruminantium reveals new possibilities for controlling ruminant methane emissions.</title>
        <authorList>
            <person name="Leahy S.C."/>
            <person name="Kelly W.J."/>
            <person name="Altermann E."/>
            <person name="Ronimus R.S."/>
            <person name="Yeoman C.J."/>
            <person name="Pacheco D.M."/>
            <person name="Li D."/>
            <person name="Kong Z."/>
            <person name="McTavish S."/>
            <person name="Sang C."/>
            <person name="Lambie S.C."/>
            <person name="Janssen P.H."/>
            <person name="Dey D."/>
            <person name="Attwood G.T."/>
        </authorList>
    </citation>
    <scope>NUCLEOTIDE SEQUENCE [LARGE SCALE GENOMIC DNA]</scope>
    <source>
        <strain evidence="2">ATCC 35063 / DSM 1093 / JCM 13430 / OCM 146 / M1</strain>
    </source>
</reference>
<gene>
    <name evidence="1" type="ordered locus">mru_1790</name>
</gene>
<dbReference type="OrthoDB" id="73490at2157"/>
<keyword evidence="2" id="KW-1185">Reference proteome</keyword>
<dbReference type="HOGENOM" id="CLU_2406407_0_0_2"/>
<dbReference type="eggNOG" id="arCOG12624">
    <property type="taxonomic scope" value="Archaea"/>
</dbReference>
<evidence type="ECO:0000313" key="1">
    <source>
        <dbReference type="EMBL" id="ADC47640.1"/>
    </source>
</evidence>
<organism evidence="1 2">
    <name type="scientific">Methanobrevibacter ruminantium (strain ATCC 35063 / DSM 1093 / JCM 13430 / OCM 146 / M1)</name>
    <name type="common">Methanobacterium ruminantium</name>
    <dbReference type="NCBI Taxonomy" id="634498"/>
    <lineage>
        <taxon>Archaea</taxon>
        <taxon>Methanobacteriati</taxon>
        <taxon>Methanobacteriota</taxon>
        <taxon>Methanomada group</taxon>
        <taxon>Methanobacteria</taxon>
        <taxon>Methanobacteriales</taxon>
        <taxon>Methanobacteriaceae</taxon>
        <taxon>Methanobrevibacter</taxon>
    </lineage>
</organism>
<dbReference type="EMBL" id="CP001719">
    <property type="protein sequence ID" value="ADC47640.1"/>
    <property type="molecule type" value="Genomic_DNA"/>
</dbReference>
<dbReference type="PATRIC" id="fig|634498.28.peg.1791"/>
<dbReference type="GeneID" id="8771454"/>
<dbReference type="KEGG" id="mru:mru_1790"/>
<dbReference type="AlphaFoldDB" id="D3DZG2"/>
<protein>
    <submittedName>
        <fullName evidence="1">Uncharacterized protein</fullName>
    </submittedName>
</protein>